<dbReference type="Gene3D" id="3.40.50.1000">
    <property type="entry name" value="HAD superfamily/HAD-like"/>
    <property type="match status" value="1"/>
</dbReference>
<evidence type="ECO:0000313" key="2">
    <source>
        <dbReference type="Proteomes" id="UP000077177"/>
    </source>
</evidence>
<proteinExistence type="predicted"/>
<dbReference type="PANTHER" id="PTHR43344">
    <property type="entry name" value="PHOSPHOSERINE PHOSPHATASE"/>
    <property type="match status" value="1"/>
</dbReference>
<dbReference type="RefSeq" id="WP_066401289.1">
    <property type="nucleotide sequence ID" value="NZ_CP011390.1"/>
</dbReference>
<dbReference type="InterPro" id="IPR036412">
    <property type="entry name" value="HAD-like_sf"/>
</dbReference>
<reference evidence="2" key="1">
    <citation type="submission" date="2015-01" db="EMBL/GenBank/DDBJ databases">
        <title>Flavisolibacter sp./LCS9/ whole genome sequencing.</title>
        <authorList>
            <person name="Kim M.K."/>
            <person name="Srinivasan S."/>
            <person name="Lee J.-J."/>
        </authorList>
    </citation>
    <scope>NUCLEOTIDE SEQUENCE [LARGE SCALE GENOMIC DNA]</scope>
    <source>
        <strain evidence="2">LCS9</strain>
    </source>
</reference>
<keyword evidence="2" id="KW-1185">Reference proteome</keyword>
<dbReference type="Proteomes" id="UP000077177">
    <property type="component" value="Chromosome"/>
</dbReference>
<dbReference type="KEGG" id="fla:SY85_00565"/>
<protein>
    <recommendedName>
        <fullName evidence="3">Haloacid dehalogenase-like hydrolase</fullName>
    </recommendedName>
</protein>
<evidence type="ECO:0008006" key="3">
    <source>
        <dbReference type="Google" id="ProtNLM"/>
    </source>
</evidence>
<dbReference type="OrthoDB" id="9799365at2"/>
<dbReference type="STRING" id="1492898.SY85_00565"/>
<dbReference type="InterPro" id="IPR050582">
    <property type="entry name" value="HAD-like_SerB"/>
</dbReference>
<accession>A0A172TQB8</accession>
<evidence type="ECO:0000313" key="1">
    <source>
        <dbReference type="EMBL" id="ANE49218.1"/>
    </source>
</evidence>
<dbReference type="Pfam" id="PF12710">
    <property type="entry name" value="HAD"/>
    <property type="match status" value="1"/>
</dbReference>
<organism evidence="1 2">
    <name type="scientific">Flavisolibacter tropicus</name>
    <dbReference type="NCBI Taxonomy" id="1492898"/>
    <lineage>
        <taxon>Bacteria</taxon>
        <taxon>Pseudomonadati</taxon>
        <taxon>Bacteroidota</taxon>
        <taxon>Chitinophagia</taxon>
        <taxon>Chitinophagales</taxon>
        <taxon>Chitinophagaceae</taxon>
        <taxon>Flavisolibacter</taxon>
    </lineage>
</organism>
<gene>
    <name evidence="1" type="ORF">SY85_00565</name>
</gene>
<dbReference type="EMBL" id="CP011390">
    <property type="protein sequence ID" value="ANE49218.1"/>
    <property type="molecule type" value="Genomic_DNA"/>
</dbReference>
<dbReference type="SUPFAM" id="SSF56784">
    <property type="entry name" value="HAD-like"/>
    <property type="match status" value="1"/>
</dbReference>
<name>A0A172TQB8_9BACT</name>
<dbReference type="AlphaFoldDB" id="A0A172TQB8"/>
<dbReference type="InterPro" id="IPR023214">
    <property type="entry name" value="HAD_sf"/>
</dbReference>
<sequence>MLPSWNDTESKKAIIEFVERIATEDSTDFVPVPERIAVFDNDGTLWAEQPTMVEGFFTFDRIHEMVANDPAMKETQPFKAFLEKDVAAIHALGKRGIVEFVMKAHEAETQEAFKELVTDWFANAIHPHFKQPYTQCIYQPQLELLDYLRANGFKTFIVTGGGIEFVRTVAESIYSIPPEQVVGSSTKTQFDLKDKKVQVARLGELRSFDDREEKVVNINLHIGRRPLFVFGNSDGDLRMMQYTLSSDGPCMAMLLHHDDAQREVAYDKDFKLSPLNEALSVAKDWGIHIVSMKNDWNKVFAFQ</sequence>
<reference evidence="1 2" key="2">
    <citation type="journal article" date="2016" name="Int. J. Syst. Evol. Microbiol.">
        <title>Flavisolibacter tropicus sp. nov., isolated from tropical soil.</title>
        <authorList>
            <person name="Lee J.J."/>
            <person name="Kang M.S."/>
            <person name="Kim G.S."/>
            <person name="Lee C.S."/>
            <person name="Lim S."/>
            <person name="Lee J."/>
            <person name="Roh S.H."/>
            <person name="Kang H."/>
            <person name="Ha J.M."/>
            <person name="Bae S."/>
            <person name="Jung H.Y."/>
            <person name="Kim M.K."/>
        </authorList>
    </citation>
    <scope>NUCLEOTIDE SEQUENCE [LARGE SCALE GENOMIC DNA]</scope>
    <source>
        <strain evidence="1 2">LCS9</strain>
    </source>
</reference>
<dbReference type="PATRIC" id="fig|1492898.3.peg.123"/>